<gene>
    <name evidence="2" type="ORF">R1flu_028006</name>
</gene>
<accession>A0ABD1XPG6</accession>
<keyword evidence="3" id="KW-1185">Reference proteome</keyword>
<evidence type="ECO:0000313" key="3">
    <source>
        <dbReference type="Proteomes" id="UP001605036"/>
    </source>
</evidence>
<dbReference type="SUPFAM" id="SSF50891">
    <property type="entry name" value="Cyclophilin-like"/>
    <property type="match status" value="1"/>
</dbReference>
<name>A0ABD1XPG6_9MARC</name>
<sequence length="127" mass="14290">MFTRSLCSKLLLLERKYDDLDSAGSSFSMLLGNAPHLDGQFAVFGKVTKGYDTLAKLEELPTRKEGIFVMPLERISILSSYYYDLADRIGGSTCEDELAVLRRRYAQATDLIDKQVSSPYSLSFVFL</sequence>
<evidence type="ECO:0000259" key="1">
    <source>
        <dbReference type="PROSITE" id="PS50072"/>
    </source>
</evidence>
<dbReference type="Gene3D" id="2.40.100.10">
    <property type="entry name" value="Cyclophilin-like"/>
    <property type="match status" value="1"/>
</dbReference>
<dbReference type="PROSITE" id="PS50072">
    <property type="entry name" value="CSA_PPIASE_2"/>
    <property type="match status" value="1"/>
</dbReference>
<dbReference type="InterPro" id="IPR044233">
    <property type="entry name" value="CYP23-like"/>
</dbReference>
<reference evidence="2 3" key="1">
    <citation type="submission" date="2024-09" db="EMBL/GenBank/DDBJ databases">
        <title>Chromosome-scale assembly of Riccia fluitans.</title>
        <authorList>
            <person name="Paukszto L."/>
            <person name="Sawicki J."/>
            <person name="Karawczyk K."/>
            <person name="Piernik-Szablinska J."/>
            <person name="Szczecinska M."/>
            <person name="Mazdziarz M."/>
        </authorList>
    </citation>
    <scope>NUCLEOTIDE SEQUENCE [LARGE SCALE GENOMIC DNA]</scope>
    <source>
        <strain evidence="2">Rf_01</strain>
        <tissue evidence="2">Aerial parts of the thallus</tissue>
    </source>
</reference>
<dbReference type="EMBL" id="JBHFFA010000008">
    <property type="protein sequence ID" value="KAL2609433.1"/>
    <property type="molecule type" value="Genomic_DNA"/>
</dbReference>
<evidence type="ECO:0000313" key="2">
    <source>
        <dbReference type="EMBL" id="KAL2609433.1"/>
    </source>
</evidence>
<dbReference type="Pfam" id="PF00160">
    <property type="entry name" value="Pro_isomerase"/>
    <property type="match status" value="1"/>
</dbReference>
<dbReference type="InterPro" id="IPR029000">
    <property type="entry name" value="Cyclophilin-like_dom_sf"/>
</dbReference>
<dbReference type="PANTHER" id="PTHR47511">
    <property type="entry name" value="PEPTIDYL-PROLYL CIS-TRANS ISOMERASE CYP23"/>
    <property type="match status" value="1"/>
</dbReference>
<organism evidence="2 3">
    <name type="scientific">Riccia fluitans</name>
    <dbReference type="NCBI Taxonomy" id="41844"/>
    <lineage>
        <taxon>Eukaryota</taxon>
        <taxon>Viridiplantae</taxon>
        <taxon>Streptophyta</taxon>
        <taxon>Embryophyta</taxon>
        <taxon>Marchantiophyta</taxon>
        <taxon>Marchantiopsida</taxon>
        <taxon>Marchantiidae</taxon>
        <taxon>Marchantiales</taxon>
        <taxon>Ricciaceae</taxon>
        <taxon>Riccia</taxon>
    </lineage>
</organism>
<protein>
    <recommendedName>
        <fullName evidence="1">PPIase cyclophilin-type domain-containing protein</fullName>
    </recommendedName>
</protein>
<dbReference type="AlphaFoldDB" id="A0ABD1XPG6"/>
<dbReference type="Proteomes" id="UP001605036">
    <property type="component" value="Unassembled WGS sequence"/>
</dbReference>
<dbReference type="InterPro" id="IPR002130">
    <property type="entry name" value="Cyclophilin-type_PPIase_dom"/>
</dbReference>
<feature type="domain" description="PPIase cyclophilin-type" evidence="1">
    <location>
        <begin position="21"/>
        <end position="82"/>
    </location>
</feature>
<comment type="caution">
    <text evidence="2">The sequence shown here is derived from an EMBL/GenBank/DDBJ whole genome shotgun (WGS) entry which is preliminary data.</text>
</comment>
<dbReference type="PANTHER" id="PTHR47511:SF1">
    <property type="entry name" value="PEPTIDYL-PROLYL CIS-TRANS ISOMERASE CYP23"/>
    <property type="match status" value="1"/>
</dbReference>
<proteinExistence type="predicted"/>